<feature type="transmembrane region" description="Helical" evidence="1">
    <location>
        <begin position="29"/>
        <end position="44"/>
    </location>
</feature>
<reference evidence="3 4" key="1">
    <citation type="journal article" date="2019" name="Int. J. Syst. Evol. Microbiol.">
        <title>The Global Catalogue of Microorganisms (GCM) 10K type strain sequencing project: providing services to taxonomists for standard genome sequencing and annotation.</title>
        <authorList>
            <consortium name="The Broad Institute Genomics Platform"/>
            <consortium name="The Broad Institute Genome Sequencing Center for Infectious Disease"/>
            <person name="Wu L."/>
            <person name="Ma J."/>
        </authorList>
    </citation>
    <scope>NUCLEOTIDE SEQUENCE [LARGE SCALE GENOMIC DNA]</scope>
    <source>
        <strain evidence="3 4">CGMCC 1.15824</strain>
    </source>
</reference>
<dbReference type="AlphaFoldDB" id="A0ABD5QAP7"/>
<accession>A0ABD5QAP7</accession>
<proteinExistence type="predicted"/>
<dbReference type="Proteomes" id="UP001595925">
    <property type="component" value="Unassembled WGS sequence"/>
</dbReference>
<gene>
    <name evidence="3" type="ORF">ACFPFO_03005</name>
</gene>
<evidence type="ECO:0000313" key="3">
    <source>
        <dbReference type="EMBL" id="MFC4986757.1"/>
    </source>
</evidence>
<feature type="transmembrane region" description="Helical" evidence="1">
    <location>
        <begin position="56"/>
        <end position="74"/>
    </location>
</feature>
<keyword evidence="1" id="KW-0472">Membrane</keyword>
<feature type="transmembrane region" description="Helical" evidence="1">
    <location>
        <begin position="80"/>
        <end position="100"/>
    </location>
</feature>
<keyword evidence="1" id="KW-0812">Transmembrane</keyword>
<keyword evidence="4" id="KW-1185">Reference proteome</keyword>
<evidence type="ECO:0000313" key="4">
    <source>
        <dbReference type="Proteomes" id="UP001595925"/>
    </source>
</evidence>
<dbReference type="InterPro" id="IPR005530">
    <property type="entry name" value="SPW"/>
</dbReference>
<keyword evidence="1" id="KW-1133">Transmembrane helix</keyword>
<name>A0ABD5QAP7_9EURY</name>
<evidence type="ECO:0000256" key="1">
    <source>
        <dbReference type="SAM" id="Phobius"/>
    </source>
</evidence>
<feature type="domain" description="SPW repeat-containing integral membrane" evidence="2">
    <location>
        <begin position="3"/>
        <end position="95"/>
    </location>
</feature>
<dbReference type="Pfam" id="PF03779">
    <property type="entry name" value="SPW"/>
    <property type="match status" value="1"/>
</dbReference>
<comment type="caution">
    <text evidence="3">The sequence shown here is derived from an EMBL/GenBank/DDBJ whole genome shotgun (WGS) entry which is preliminary data.</text>
</comment>
<protein>
    <recommendedName>
        <fullName evidence="2">SPW repeat-containing integral membrane domain-containing protein</fullName>
    </recommendedName>
</protein>
<dbReference type="RefSeq" id="WP_224829597.1">
    <property type="nucleotide sequence ID" value="NZ_JAIVEF010000021.1"/>
</dbReference>
<sequence>MATNGLFGLWSLSVSFIFGAPVVARWNNVFVGIGILVIAGYNYSQKHSRGILSRRAAAVSGLFGGWLLIAPFVVEISGFLFWNNFIIGIGVVSLAMYNIYAAPRIQRANAHARPEEI</sequence>
<organism evidence="3 4">
    <name type="scientific">Saliphagus infecundisoli</name>
    <dbReference type="NCBI Taxonomy" id="1849069"/>
    <lineage>
        <taxon>Archaea</taxon>
        <taxon>Methanobacteriati</taxon>
        <taxon>Methanobacteriota</taxon>
        <taxon>Stenosarchaea group</taxon>
        <taxon>Halobacteria</taxon>
        <taxon>Halobacteriales</taxon>
        <taxon>Natrialbaceae</taxon>
        <taxon>Saliphagus</taxon>
    </lineage>
</organism>
<dbReference type="EMBL" id="JBHSJG010000009">
    <property type="protein sequence ID" value="MFC4986757.1"/>
    <property type="molecule type" value="Genomic_DNA"/>
</dbReference>
<evidence type="ECO:0000259" key="2">
    <source>
        <dbReference type="Pfam" id="PF03779"/>
    </source>
</evidence>